<evidence type="ECO:0000313" key="7">
    <source>
        <dbReference type="RefSeq" id="XP_015182293.1"/>
    </source>
</evidence>
<dbReference type="Pfam" id="PF04032">
    <property type="entry name" value="Rpr2"/>
    <property type="match status" value="1"/>
</dbReference>
<keyword evidence="2" id="KW-0479">Metal-binding</keyword>
<keyword evidence="6" id="KW-1185">Reference proteome</keyword>
<organism evidence="6 7">
    <name type="scientific">Polistes dominula</name>
    <name type="common">European paper wasp</name>
    <name type="synonym">Vespa dominula</name>
    <dbReference type="NCBI Taxonomy" id="743375"/>
    <lineage>
        <taxon>Eukaryota</taxon>
        <taxon>Metazoa</taxon>
        <taxon>Ecdysozoa</taxon>
        <taxon>Arthropoda</taxon>
        <taxon>Hexapoda</taxon>
        <taxon>Insecta</taxon>
        <taxon>Pterygota</taxon>
        <taxon>Neoptera</taxon>
        <taxon>Endopterygota</taxon>
        <taxon>Hymenoptera</taxon>
        <taxon>Apocrita</taxon>
        <taxon>Aculeata</taxon>
        <taxon>Vespoidea</taxon>
        <taxon>Vespidae</taxon>
        <taxon>Polistinae</taxon>
        <taxon>Polistini</taxon>
        <taxon>Polistes</taxon>
    </lineage>
</organism>
<evidence type="ECO:0000256" key="4">
    <source>
        <dbReference type="ARBA" id="ARBA00038402"/>
    </source>
</evidence>
<dbReference type="InterPro" id="IPR007175">
    <property type="entry name" value="Rpr2/Snm1/Rpp21"/>
</dbReference>
<proteinExistence type="inferred from homology"/>
<sequence length="162" mass="18506">MGKEAKYCQGKDAFERMNYLYQASHMISLKNRVAASYYGSMMMGCAKKAVLRVEPNLKRTICKQCNSPLIPGETARVRLCSKRIKGVKWTCLICLNSKMYPTKKGYKLWIEQPEAIVETLHFIPKNKSIDCDKSNVKDNNKTESTTNTKIKNKSDNNLNVNQ</sequence>
<keyword evidence="3" id="KW-0862">Zinc</keyword>
<dbReference type="Proteomes" id="UP000694924">
    <property type="component" value="Unplaced"/>
</dbReference>
<feature type="region of interest" description="Disordered" evidence="5">
    <location>
        <begin position="133"/>
        <end position="162"/>
    </location>
</feature>
<feature type="non-terminal residue" evidence="7">
    <location>
        <position position="162"/>
    </location>
</feature>
<feature type="compositionally biased region" description="Polar residues" evidence="5">
    <location>
        <begin position="142"/>
        <end position="162"/>
    </location>
</feature>
<keyword evidence="1" id="KW-0819">tRNA processing</keyword>
<dbReference type="Gene3D" id="6.20.50.20">
    <property type="match status" value="1"/>
</dbReference>
<dbReference type="PANTHER" id="PTHR14742:SF0">
    <property type="entry name" value="RIBONUCLEASE P PROTEIN SUBUNIT P21"/>
    <property type="match status" value="1"/>
</dbReference>
<dbReference type="GeneID" id="107069470"/>
<gene>
    <name evidence="7" type="primary">LOC107069470</name>
</gene>
<evidence type="ECO:0000256" key="3">
    <source>
        <dbReference type="ARBA" id="ARBA00022833"/>
    </source>
</evidence>
<accession>A0ABM1IQ06</accession>
<dbReference type="PANTHER" id="PTHR14742">
    <property type="entry name" value="RIBONUCLEASE P SUBUNIT P21"/>
    <property type="match status" value="1"/>
</dbReference>
<dbReference type="RefSeq" id="XP_015182293.1">
    <property type="nucleotide sequence ID" value="XM_015326807.1"/>
</dbReference>
<evidence type="ECO:0000313" key="6">
    <source>
        <dbReference type="Proteomes" id="UP000694924"/>
    </source>
</evidence>
<reference evidence="7" key="1">
    <citation type="submission" date="2025-08" db="UniProtKB">
        <authorList>
            <consortium name="RefSeq"/>
        </authorList>
    </citation>
    <scope>IDENTIFICATION</scope>
    <source>
        <tissue evidence="7">Whole body</tissue>
    </source>
</reference>
<evidence type="ECO:0000256" key="5">
    <source>
        <dbReference type="SAM" id="MobiDB-lite"/>
    </source>
</evidence>
<evidence type="ECO:0000256" key="1">
    <source>
        <dbReference type="ARBA" id="ARBA00022694"/>
    </source>
</evidence>
<protein>
    <submittedName>
        <fullName evidence="7">Ribonuclease P protein subunit p21</fullName>
    </submittedName>
</protein>
<evidence type="ECO:0000256" key="2">
    <source>
        <dbReference type="ARBA" id="ARBA00022723"/>
    </source>
</evidence>
<comment type="similarity">
    <text evidence="4">Belongs to the eukaryotic/archaeal RNase P protein component 4 family.</text>
</comment>
<name>A0ABM1IQ06_POLDO</name>